<evidence type="ECO:0000313" key="5">
    <source>
        <dbReference type="Proteomes" id="UP000271162"/>
    </source>
</evidence>
<proteinExistence type="inferred from homology"/>
<feature type="compositionally biased region" description="Basic and acidic residues" evidence="2">
    <location>
        <begin position="600"/>
        <end position="621"/>
    </location>
</feature>
<dbReference type="GO" id="GO:0034976">
    <property type="term" value="P:response to endoplasmic reticulum stress"/>
    <property type="evidence" value="ECO:0007669"/>
    <property type="project" value="TreeGrafter"/>
</dbReference>
<reference evidence="6" key="1">
    <citation type="submission" date="2017-02" db="UniProtKB">
        <authorList>
            <consortium name="WormBaseParasite"/>
        </authorList>
    </citation>
    <scope>IDENTIFICATION</scope>
</reference>
<dbReference type="InterPro" id="IPR036249">
    <property type="entry name" value="Thioredoxin-like_sf"/>
</dbReference>
<dbReference type="PANTHER" id="PTHR18929">
    <property type="entry name" value="PROTEIN DISULFIDE ISOMERASE"/>
    <property type="match status" value="1"/>
</dbReference>
<evidence type="ECO:0000313" key="6">
    <source>
        <dbReference type="WBParaSite" id="NBR_0001312301-mRNA-1"/>
    </source>
</evidence>
<dbReference type="OMA" id="WLEEIGN"/>
<comment type="similarity">
    <text evidence="1">Belongs to the protein disulfide isomerase family.</text>
</comment>
<evidence type="ECO:0000256" key="1">
    <source>
        <dbReference type="ARBA" id="ARBA00006347"/>
    </source>
</evidence>
<feature type="region of interest" description="Disordered" evidence="2">
    <location>
        <begin position="18"/>
        <end position="47"/>
    </location>
</feature>
<gene>
    <name evidence="4" type="ORF">NBR_LOCUS13124</name>
</gene>
<keyword evidence="3" id="KW-0732">Signal</keyword>
<name>A0A0N4Y9V2_NIPBR</name>
<dbReference type="EMBL" id="UYSL01020950">
    <property type="protein sequence ID" value="VDL76713.1"/>
    <property type="molecule type" value="Genomic_DNA"/>
</dbReference>
<keyword evidence="5" id="KW-1185">Reference proteome</keyword>
<protein>
    <submittedName>
        <fullName evidence="6">Protein disulfide-isomerase (inferred by orthology to a S. mansoni protein)</fullName>
    </submittedName>
</protein>
<evidence type="ECO:0000256" key="3">
    <source>
        <dbReference type="SAM" id="SignalP"/>
    </source>
</evidence>
<feature type="compositionally biased region" description="Polar residues" evidence="2">
    <location>
        <begin position="19"/>
        <end position="33"/>
    </location>
</feature>
<feature type="signal peptide" evidence="3">
    <location>
        <begin position="1"/>
        <end position="16"/>
    </location>
</feature>
<feature type="region of interest" description="Disordered" evidence="2">
    <location>
        <begin position="548"/>
        <end position="621"/>
    </location>
</feature>
<dbReference type="AlphaFoldDB" id="A0A0N4Y9V2"/>
<accession>A0A0N4Y9V2</accession>
<dbReference type="SUPFAM" id="SSF52833">
    <property type="entry name" value="Thioredoxin-like"/>
    <property type="match status" value="3"/>
</dbReference>
<dbReference type="GO" id="GO:0006457">
    <property type="term" value="P:protein folding"/>
    <property type="evidence" value="ECO:0007669"/>
    <property type="project" value="TreeGrafter"/>
</dbReference>
<evidence type="ECO:0000313" key="4">
    <source>
        <dbReference type="EMBL" id="VDL76713.1"/>
    </source>
</evidence>
<feature type="compositionally biased region" description="Basic and acidic residues" evidence="2">
    <location>
        <begin position="34"/>
        <end position="45"/>
    </location>
</feature>
<dbReference type="Gene3D" id="3.40.30.10">
    <property type="entry name" value="Glutaredoxin"/>
    <property type="match status" value="3"/>
</dbReference>
<dbReference type="Proteomes" id="UP000271162">
    <property type="component" value="Unassembled WGS sequence"/>
</dbReference>
<dbReference type="STRING" id="27835.A0A0N4Y9V2"/>
<dbReference type="GO" id="GO:0005783">
    <property type="term" value="C:endoplasmic reticulum"/>
    <property type="evidence" value="ECO:0007669"/>
    <property type="project" value="TreeGrafter"/>
</dbReference>
<reference evidence="4 5" key="2">
    <citation type="submission" date="2018-11" db="EMBL/GenBank/DDBJ databases">
        <authorList>
            <consortium name="Pathogen Informatics"/>
        </authorList>
    </citation>
    <scope>NUCLEOTIDE SEQUENCE [LARGE SCALE GENOMIC DNA]</scope>
</reference>
<dbReference type="WBParaSite" id="NBR_0001312301-mRNA-1">
    <property type="protein sequence ID" value="NBR_0001312301-mRNA-1"/>
    <property type="gene ID" value="NBR_0001312301"/>
</dbReference>
<organism evidence="6">
    <name type="scientific">Nippostrongylus brasiliensis</name>
    <name type="common">Rat hookworm</name>
    <dbReference type="NCBI Taxonomy" id="27835"/>
    <lineage>
        <taxon>Eukaryota</taxon>
        <taxon>Metazoa</taxon>
        <taxon>Ecdysozoa</taxon>
        <taxon>Nematoda</taxon>
        <taxon>Chromadorea</taxon>
        <taxon>Rhabditida</taxon>
        <taxon>Rhabditina</taxon>
        <taxon>Rhabditomorpha</taxon>
        <taxon>Strongyloidea</taxon>
        <taxon>Heligmosomidae</taxon>
        <taxon>Nippostrongylus</taxon>
    </lineage>
</organism>
<feature type="compositionally biased region" description="Basic and acidic residues" evidence="2">
    <location>
        <begin position="548"/>
        <end position="583"/>
    </location>
</feature>
<feature type="chain" id="PRO_5043125418" evidence="3">
    <location>
        <begin position="17"/>
        <end position="621"/>
    </location>
</feature>
<evidence type="ECO:0000256" key="2">
    <source>
        <dbReference type="SAM" id="MobiDB-lite"/>
    </source>
</evidence>
<dbReference type="GO" id="GO:0003756">
    <property type="term" value="F:protein disulfide isomerase activity"/>
    <property type="evidence" value="ECO:0007669"/>
    <property type="project" value="TreeGrafter"/>
</dbReference>
<sequence length="621" mass="70852">MNFWWLLIVVAVVVRGDDGTSTPPSDSPTGATKTKSETLKDKETSSPKNDFITFDDAEKMSTEGKYFMLAIVSKKSPRCIELMSTIPAINSKLARINASLAMYLMDAEDQPVEEIGDERIMGVPTIFLYIGEEVIRFSGSPQTDFIVRFAKLALSAKVSHITSQEDRKALEQSSYASVIVALDGDGDGNVNGPQLNGLLKIARRNFNATFGYVLKNSPMAKEIGSAAYVHREGDGTSTLGEVMSTPDLEKFIRDHTHRPLFEFPGDSHAMSDIKERGFVFYVDNMEGIKGIVNIVDHTHRPLFEFPGDSHAMSDIKERGFVFYVDNMEGIKEVSPWFKDLGNKLRGKFAMFTCNKEDPDMEMIMSYFKIRKDSPARVRLLLKYRNMFFRMEDAIKEPISKNSVMDFLNLYEKGSLRAYLESARLPRNWDKKPLKTLVASNFEEVVLQGDKTVIVLLYDRSDKKSKNLIPIMDKLANRYEKFGEILLAKMDMKANHIPHSFSPVRKEKLPEIRSYEKFTNMESLYNREKTLEGLDGYIKGAILKFHDPRKPLPKFDDDEEKEAKKAEEKVEEKVAEKAEEKDEKKDEEEKEIPPLVSEPVQEVKHEEKPIISEIKDDKHEEL</sequence>